<proteinExistence type="inferred from homology"/>
<feature type="binding site" evidence="8">
    <location>
        <position position="12"/>
    </location>
    <ligand>
        <name>[4Fe-4S] cluster</name>
        <dbReference type="ChEBI" id="CHEBI:49883"/>
        <label>1</label>
    </ligand>
</feature>
<dbReference type="PROSITE" id="PS01278">
    <property type="entry name" value="MTTASE_RADICAL"/>
    <property type="match status" value="1"/>
</dbReference>
<keyword evidence="12" id="KW-0689">Ribosomal protein</keyword>
<comment type="caution">
    <text evidence="12">The sequence shown here is derived from an EMBL/GenBank/DDBJ whole genome shotgun (WGS) entry which is preliminary data.</text>
</comment>
<reference evidence="12 13" key="1">
    <citation type="submission" date="2018-11" db="EMBL/GenBank/DDBJ databases">
        <title>Genomes From Bacteria Associated with the Canine Oral Cavity: a Test Case for Automated Genome-Based Taxonomic Assignment.</title>
        <authorList>
            <person name="Coil D.A."/>
            <person name="Jospin G."/>
            <person name="Darling A.E."/>
            <person name="Wallis C."/>
            <person name="Davis I.J."/>
            <person name="Harris S."/>
            <person name="Eisen J.A."/>
            <person name="Holcombe L.J."/>
            <person name="O'Flynn C."/>
        </authorList>
    </citation>
    <scope>NUCLEOTIDE SEQUENCE [LARGE SCALE GENOMIC DNA]</scope>
    <source>
        <strain evidence="12 13">OH887_COT-365</strain>
    </source>
</reference>
<evidence type="ECO:0000256" key="3">
    <source>
        <dbReference type="ARBA" id="ARBA00022679"/>
    </source>
</evidence>
<dbReference type="Gene3D" id="3.40.50.12160">
    <property type="entry name" value="Methylthiotransferase, N-terminal domain"/>
    <property type="match status" value="1"/>
</dbReference>
<dbReference type="InterPro" id="IPR002792">
    <property type="entry name" value="TRAM_dom"/>
</dbReference>
<dbReference type="Pfam" id="PF18693">
    <property type="entry name" value="TRAM_2"/>
    <property type="match status" value="1"/>
</dbReference>
<dbReference type="InterPro" id="IPR006638">
    <property type="entry name" value="Elp3/MiaA/NifB-like_rSAM"/>
</dbReference>
<organism evidence="12 13">
    <name type="scientific">Arachnia propionica</name>
    <dbReference type="NCBI Taxonomy" id="1750"/>
    <lineage>
        <taxon>Bacteria</taxon>
        <taxon>Bacillati</taxon>
        <taxon>Actinomycetota</taxon>
        <taxon>Actinomycetes</taxon>
        <taxon>Propionibacteriales</taxon>
        <taxon>Propionibacteriaceae</taxon>
        <taxon>Arachnia</taxon>
    </lineage>
</organism>
<evidence type="ECO:0000256" key="6">
    <source>
        <dbReference type="ARBA" id="ARBA00023004"/>
    </source>
</evidence>
<comment type="subcellular location">
    <subcellularLocation>
        <location evidence="8">Cytoplasm</location>
    </subcellularLocation>
</comment>
<evidence type="ECO:0000256" key="5">
    <source>
        <dbReference type="ARBA" id="ARBA00022723"/>
    </source>
</evidence>
<keyword evidence="7 8" id="KW-0411">Iron-sulfur</keyword>
<feature type="binding site" evidence="8">
    <location>
        <position position="82"/>
    </location>
    <ligand>
        <name>[4Fe-4S] cluster</name>
        <dbReference type="ChEBI" id="CHEBI:49883"/>
        <label>1</label>
    </ligand>
</feature>
<dbReference type="GO" id="GO:0035600">
    <property type="term" value="P:tRNA methylthiolation"/>
    <property type="evidence" value="ECO:0007669"/>
    <property type="project" value="UniProtKB-ARBA"/>
</dbReference>
<dbReference type="NCBIfam" id="TIGR01125">
    <property type="entry name" value="30S ribosomal protein S12 methylthiotransferase RimO"/>
    <property type="match status" value="1"/>
</dbReference>
<dbReference type="EC" id="2.8.4.4" evidence="8"/>
<evidence type="ECO:0000256" key="1">
    <source>
        <dbReference type="ARBA" id="ARBA00022485"/>
    </source>
</evidence>
<keyword evidence="3 8" id="KW-0808">Transferase</keyword>
<dbReference type="SFLD" id="SFLDS00029">
    <property type="entry name" value="Radical_SAM"/>
    <property type="match status" value="1"/>
</dbReference>
<evidence type="ECO:0000256" key="4">
    <source>
        <dbReference type="ARBA" id="ARBA00022691"/>
    </source>
</evidence>
<dbReference type="SUPFAM" id="SSF102114">
    <property type="entry name" value="Radical SAM enzymes"/>
    <property type="match status" value="1"/>
</dbReference>
<evidence type="ECO:0000256" key="2">
    <source>
        <dbReference type="ARBA" id="ARBA00022490"/>
    </source>
</evidence>
<evidence type="ECO:0000256" key="9">
    <source>
        <dbReference type="SAM" id="MobiDB-lite"/>
    </source>
</evidence>
<dbReference type="Gene3D" id="3.80.30.20">
    <property type="entry name" value="tm_1862 like domain"/>
    <property type="match status" value="1"/>
</dbReference>
<dbReference type="GO" id="GO:0103039">
    <property type="term" value="F:protein methylthiotransferase activity"/>
    <property type="evidence" value="ECO:0007669"/>
    <property type="project" value="UniProtKB-EC"/>
</dbReference>
<sequence>MMNKVHIHTLGCARNDVDSEELAGRLEAGGFQLVEDPTEAETVVVNTCGFVEQAKKDSIDTLLAAADLKDTGRARAVVAVGCMAERYGVQLAQELPEADAVLGFDDYGDIADRLRHILAGGSHESHIPRDRRTLLPLAPVERPAAAATVATPGHTPLPEGLAPASGPRGHRRRISSGPAASLKIASGCDRRCSFCAIPAFRGSYLSRPVDELVAEARWLVSEGVKEILLVSENTSSYGKDLTDASLERLLPELAAVDGLEWIRVSYLQPAELRPGMLEAMLTTRKVVPYFDLSFQHASPSVLRRMRRFGDPESFLEIISRIRSAAPEAGIRSNVIAGFPGETEHDVEVLRQFIIDANLDVLGVFGYSDEEGTEGVRLDGHLDQEEIEARREMLTDVATAVCESRAAERVGEHAMVLVEENGATPIGRAPHQGPETDGVVELVDAGGCDVGDFVAVTFVAAEGIDLRGERE</sequence>
<keyword evidence="5 8" id="KW-0479">Metal-binding</keyword>
<feature type="domain" description="Radical SAM core" evidence="11">
    <location>
        <begin position="174"/>
        <end position="405"/>
    </location>
</feature>
<dbReference type="Gene3D" id="2.40.50.140">
    <property type="entry name" value="Nucleic acid-binding proteins"/>
    <property type="match status" value="1"/>
</dbReference>
<dbReference type="PANTHER" id="PTHR43837">
    <property type="entry name" value="RIBOSOMAL PROTEIN S12 METHYLTHIOTRANSFERASE RIMO"/>
    <property type="match status" value="1"/>
</dbReference>
<dbReference type="GO" id="GO:0005829">
    <property type="term" value="C:cytosol"/>
    <property type="evidence" value="ECO:0007669"/>
    <property type="project" value="TreeGrafter"/>
</dbReference>
<dbReference type="EMBL" id="RQZG01000015">
    <property type="protein sequence ID" value="RRD03910.1"/>
    <property type="molecule type" value="Genomic_DNA"/>
</dbReference>
<feature type="domain" description="MTTase N-terminal" evidence="10">
    <location>
        <begin position="3"/>
        <end position="119"/>
    </location>
</feature>
<dbReference type="GO" id="GO:0051539">
    <property type="term" value="F:4 iron, 4 sulfur cluster binding"/>
    <property type="evidence" value="ECO:0007669"/>
    <property type="project" value="UniProtKB-UniRule"/>
</dbReference>
<dbReference type="PROSITE" id="PS51918">
    <property type="entry name" value="RADICAL_SAM"/>
    <property type="match status" value="1"/>
</dbReference>
<feature type="binding site" evidence="8">
    <location>
        <position position="192"/>
    </location>
    <ligand>
        <name>[4Fe-4S] cluster</name>
        <dbReference type="ChEBI" id="CHEBI:49883"/>
        <label>2</label>
        <note>4Fe-4S-S-AdoMet</note>
    </ligand>
</feature>
<dbReference type="InterPro" id="IPR023404">
    <property type="entry name" value="rSAM_horseshoe"/>
</dbReference>
<evidence type="ECO:0000256" key="7">
    <source>
        <dbReference type="ARBA" id="ARBA00023014"/>
    </source>
</evidence>
<dbReference type="GO" id="GO:0005840">
    <property type="term" value="C:ribosome"/>
    <property type="evidence" value="ECO:0007669"/>
    <property type="project" value="UniProtKB-KW"/>
</dbReference>
<evidence type="ECO:0000259" key="10">
    <source>
        <dbReference type="PROSITE" id="PS51449"/>
    </source>
</evidence>
<feature type="binding site" evidence="8">
    <location>
        <position position="48"/>
    </location>
    <ligand>
        <name>[4Fe-4S] cluster</name>
        <dbReference type="ChEBI" id="CHEBI:49883"/>
        <label>1</label>
    </ligand>
</feature>
<evidence type="ECO:0000313" key="13">
    <source>
        <dbReference type="Proteomes" id="UP000280819"/>
    </source>
</evidence>
<dbReference type="InterPro" id="IPR007197">
    <property type="entry name" value="rSAM"/>
</dbReference>
<dbReference type="SFLD" id="SFLDG01082">
    <property type="entry name" value="B12-binding_domain_containing"/>
    <property type="match status" value="1"/>
</dbReference>
<dbReference type="InterPro" id="IPR005839">
    <property type="entry name" value="Methylthiotransferase"/>
</dbReference>
<dbReference type="OrthoDB" id="9805215at2"/>
<dbReference type="SMART" id="SM00729">
    <property type="entry name" value="Elp3"/>
    <property type="match status" value="1"/>
</dbReference>
<keyword evidence="1 8" id="KW-0004">4Fe-4S</keyword>
<dbReference type="RefSeq" id="WP_124845414.1">
    <property type="nucleotide sequence ID" value="NZ_JAUNKP010000012.1"/>
</dbReference>
<feature type="binding site" evidence="8">
    <location>
        <position position="188"/>
    </location>
    <ligand>
        <name>[4Fe-4S] cluster</name>
        <dbReference type="ChEBI" id="CHEBI:49883"/>
        <label>2</label>
        <note>4Fe-4S-S-AdoMet</note>
    </ligand>
</feature>
<name>A0A3P1T3H9_9ACTN</name>
<dbReference type="GO" id="GO:0035599">
    <property type="term" value="F:aspartic acid methylthiotransferase activity"/>
    <property type="evidence" value="ECO:0007669"/>
    <property type="project" value="TreeGrafter"/>
</dbReference>
<dbReference type="GO" id="GO:0046872">
    <property type="term" value="F:metal ion binding"/>
    <property type="evidence" value="ECO:0007669"/>
    <property type="project" value="UniProtKB-KW"/>
</dbReference>
<dbReference type="InterPro" id="IPR020612">
    <property type="entry name" value="Methylthiotransferase_CS"/>
</dbReference>
<dbReference type="PANTHER" id="PTHR43837:SF1">
    <property type="entry name" value="RIBOSOMAL PROTEIN US12 METHYLTHIOTRANSFERASE RIMO"/>
    <property type="match status" value="1"/>
</dbReference>
<dbReference type="HAMAP" id="MF_01865">
    <property type="entry name" value="MTTase_RimO"/>
    <property type="match status" value="1"/>
</dbReference>
<comment type="similarity">
    <text evidence="8">Belongs to the methylthiotransferase family. RimO subfamily.</text>
</comment>
<dbReference type="InterPro" id="IPR013848">
    <property type="entry name" value="Methylthiotransferase_N"/>
</dbReference>
<keyword evidence="4 8" id="KW-0949">S-adenosyl-L-methionine</keyword>
<dbReference type="SFLD" id="SFLDF00274">
    <property type="entry name" value="ribosomal_protein_S12_methylth"/>
    <property type="match status" value="1"/>
</dbReference>
<protein>
    <recommendedName>
        <fullName evidence="8">Ribosomal protein uS12 methylthiotransferase RimO</fullName>
        <shortName evidence="8">uS12 MTTase</shortName>
        <shortName evidence="8">uS12 methylthiotransferase</shortName>
        <ecNumber evidence="8">2.8.4.4</ecNumber>
    </recommendedName>
    <alternativeName>
        <fullName evidence="8">Ribosomal protein uS12 (aspartate-C(3))-methylthiotransferase</fullName>
    </alternativeName>
    <alternativeName>
        <fullName evidence="8">Ribosome maturation factor RimO</fullName>
    </alternativeName>
</protein>
<dbReference type="InterPro" id="IPR012340">
    <property type="entry name" value="NA-bd_OB-fold"/>
</dbReference>
<dbReference type="FunFam" id="3.80.30.20:FF:000001">
    <property type="entry name" value="tRNA-2-methylthio-N(6)-dimethylallyladenosine synthase 2"/>
    <property type="match status" value="1"/>
</dbReference>
<dbReference type="InterPro" id="IPR038135">
    <property type="entry name" value="Methylthiotransferase_N_sf"/>
</dbReference>
<feature type="binding site" evidence="8">
    <location>
        <position position="195"/>
    </location>
    <ligand>
        <name>[4Fe-4S] cluster</name>
        <dbReference type="ChEBI" id="CHEBI:49883"/>
        <label>2</label>
        <note>4Fe-4S-S-AdoMet</note>
    </ligand>
</feature>
<evidence type="ECO:0000259" key="11">
    <source>
        <dbReference type="PROSITE" id="PS51918"/>
    </source>
</evidence>
<dbReference type="CDD" id="cd01335">
    <property type="entry name" value="Radical_SAM"/>
    <property type="match status" value="1"/>
</dbReference>
<dbReference type="SFLD" id="SFLDG01061">
    <property type="entry name" value="methylthiotransferase"/>
    <property type="match status" value="1"/>
</dbReference>
<dbReference type="Proteomes" id="UP000280819">
    <property type="component" value="Unassembled WGS sequence"/>
</dbReference>
<dbReference type="Pfam" id="PF00919">
    <property type="entry name" value="UPF0004"/>
    <property type="match status" value="1"/>
</dbReference>
<gene>
    <name evidence="8 12" type="primary">rimO</name>
    <name evidence="12" type="ORF">EII34_12050</name>
</gene>
<feature type="region of interest" description="Disordered" evidence="9">
    <location>
        <begin position="148"/>
        <end position="173"/>
    </location>
</feature>
<accession>A0A3P1T3H9</accession>
<evidence type="ECO:0000256" key="8">
    <source>
        <dbReference type="HAMAP-Rule" id="MF_01865"/>
    </source>
</evidence>
<evidence type="ECO:0000313" key="12">
    <source>
        <dbReference type="EMBL" id="RRD03910.1"/>
    </source>
</evidence>
<keyword evidence="6 8" id="KW-0408">Iron</keyword>
<dbReference type="Pfam" id="PF04055">
    <property type="entry name" value="Radical_SAM"/>
    <property type="match status" value="1"/>
</dbReference>
<comment type="catalytic activity">
    <reaction evidence="8">
        <text>L-aspartate(89)-[ribosomal protein uS12]-hydrogen + (sulfur carrier)-SH + AH2 + 2 S-adenosyl-L-methionine = 3-methylsulfanyl-L-aspartate(89)-[ribosomal protein uS12]-hydrogen + (sulfur carrier)-H + 5'-deoxyadenosine + L-methionine + A + S-adenosyl-L-homocysteine + 2 H(+)</text>
        <dbReference type="Rhea" id="RHEA:37087"/>
        <dbReference type="Rhea" id="RHEA-COMP:10460"/>
        <dbReference type="Rhea" id="RHEA-COMP:10461"/>
        <dbReference type="Rhea" id="RHEA-COMP:14737"/>
        <dbReference type="Rhea" id="RHEA-COMP:14739"/>
        <dbReference type="ChEBI" id="CHEBI:13193"/>
        <dbReference type="ChEBI" id="CHEBI:15378"/>
        <dbReference type="ChEBI" id="CHEBI:17319"/>
        <dbReference type="ChEBI" id="CHEBI:17499"/>
        <dbReference type="ChEBI" id="CHEBI:29917"/>
        <dbReference type="ChEBI" id="CHEBI:29961"/>
        <dbReference type="ChEBI" id="CHEBI:57844"/>
        <dbReference type="ChEBI" id="CHEBI:57856"/>
        <dbReference type="ChEBI" id="CHEBI:59789"/>
        <dbReference type="ChEBI" id="CHEBI:64428"/>
        <dbReference type="ChEBI" id="CHEBI:73599"/>
        <dbReference type="EC" id="2.8.4.4"/>
    </reaction>
</comment>
<keyword evidence="12" id="KW-0687">Ribonucleoprotein</keyword>
<dbReference type="InterPro" id="IPR005840">
    <property type="entry name" value="Ribosomal_uS12_MeSTrfase_RimO"/>
</dbReference>
<dbReference type="InterPro" id="IPR058240">
    <property type="entry name" value="rSAM_sf"/>
</dbReference>
<comment type="function">
    <text evidence="8">Catalyzes the methylthiolation of an aspartic acid residue of ribosomal protein uS12.</text>
</comment>
<dbReference type="AlphaFoldDB" id="A0A3P1T3H9"/>
<comment type="cofactor">
    <cofactor evidence="8">
        <name>[4Fe-4S] cluster</name>
        <dbReference type="ChEBI" id="CHEBI:49883"/>
    </cofactor>
    <text evidence="8">Binds 2 [4Fe-4S] clusters. One cluster is coordinated with 3 cysteines and an exchangeable S-adenosyl-L-methionine.</text>
</comment>
<dbReference type="PROSITE" id="PS51449">
    <property type="entry name" value="MTTASE_N"/>
    <property type="match status" value="1"/>
</dbReference>
<dbReference type="NCBIfam" id="TIGR00089">
    <property type="entry name" value="MiaB/RimO family radical SAM methylthiotransferase"/>
    <property type="match status" value="1"/>
</dbReference>
<keyword evidence="2 8" id="KW-0963">Cytoplasm</keyword>